<feature type="signal peptide" evidence="1">
    <location>
        <begin position="1"/>
        <end position="19"/>
    </location>
</feature>
<evidence type="ECO:0000256" key="1">
    <source>
        <dbReference type="SAM" id="SignalP"/>
    </source>
</evidence>
<reference evidence="2" key="1">
    <citation type="submission" date="2021-02" db="EMBL/GenBank/DDBJ databases">
        <authorList>
            <person name="Steward A R."/>
        </authorList>
    </citation>
    <scope>NUCLEOTIDE SEQUENCE</scope>
</reference>
<dbReference type="Proteomes" id="UP000663880">
    <property type="component" value="Unassembled WGS sequence"/>
</dbReference>
<keyword evidence="1" id="KW-0732">Signal</keyword>
<gene>
    <name evidence="2" type="ORF">PMACD_LOCUS224</name>
</gene>
<dbReference type="EMBL" id="CAJOBZ010000001">
    <property type="protein sequence ID" value="CAF4744083.1"/>
    <property type="molecule type" value="Genomic_DNA"/>
</dbReference>
<accession>A0A821L1I7</accession>
<name>A0A821L1I7_9NEOP</name>
<organism evidence="2 3">
    <name type="scientific">Pieris macdunnoughi</name>
    <dbReference type="NCBI Taxonomy" id="345717"/>
    <lineage>
        <taxon>Eukaryota</taxon>
        <taxon>Metazoa</taxon>
        <taxon>Ecdysozoa</taxon>
        <taxon>Arthropoda</taxon>
        <taxon>Hexapoda</taxon>
        <taxon>Insecta</taxon>
        <taxon>Pterygota</taxon>
        <taxon>Neoptera</taxon>
        <taxon>Endopterygota</taxon>
        <taxon>Lepidoptera</taxon>
        <taxon>Glossata</taxon>
        <taxon>Ditrysia</taxon>
        <taxon>Papilionoidea</taxon>
        <taxon>Pieridae</taxon>
        <taxon>Pierinae</taxon>
        <taxon>Pieris</taxon>
    </lineage>
</organism>
<dbReference type="AlphaFoldDB" id="A0A821L1I7"/>
<comment type="caution">
    <text evidence="2">The sequence shown here is derived from an EMBL/GenBank/DDBJ whole genome shotgun (WGS) entry which is preliminary data.</text>
</comment>
<protein>
    <submittedName>
        <fullName evidence="2">Uncharacterized protein</fullName>
    </submittedName>
</protein>
<evidence type="ECO:0000313" key="2">
    <source>
        <dbReference type="EMBL" id="CAF4744083.1"/>
    </source>
</evidence>
<evidence type="ECO:0000313" key="3">
    <source>
        <dbReference type="Proteomes" id="UP000663880"/>
    </source>
</evidence>
<feature type="chain" id="PRO_5032823804" evidence="1">
    <location>
        <begin position="20"/>
        <end position="90"/>
    </location>
</feature>
<sequence length="90" mass="10321">MYIYFFWFTIYGGLGPTCTSQVGVVPPLVADVLLLLLNEDLTTERQSNLAIFSKELLEQPRTAYALMQKNEHKPLQTFPMRCRREATPTP</sequence>
<keyword evidence="3" id="KW-1185">Reference proteome</keyword>
<proteinExistence type="predicted"/>